<dbReference type="Gene3D" id="3.30.420.40">
    <property type="match status" value="2"/>
</dbReference>
<evidence type="ECO:0000313" key="2">
    <source>
        <dbReference type="EMBL" id="VDZ65894.1"/>
    </source>
</evidence>
<dbReference type="PANTHER" id="PTHR18964:SF175">
    <property type="entry name" value="N-ACETYLGLUCOSAMINE REPRESSOR"/>
    <property type="match status" value="1"/>
</dbReference>
<keyword evidence="1" id="KW-0119">Carbohydrate metabolism</keyword>
<dbReference type="EMBL" id="LR134117">
    <property type="protein sequence ID" value="VDZ65894.1"/>
    <property type="molecule type" value="Genomic_DNA"/>
</dbReference>
<organism evidence="2 3">
    <name type="scientific">Serratia odorifera</name>
    <dbReference type="NCBI Taxonomy" id="618"/>
    <lineage>
        <taxon>Bacteria</taxon>
        <taxon>Pseudomonadati</taxon>
        <taxon>Pseudomonadota</taxon>
        <taxon>Gammaproteobacteria</taxon>
        <taxon>Enterobacterales</taxon>
        <taxon>Yersiniaceae</taxon>
        <taxon>Serratia</taxon>
    </lineage>
</organism>
<dbReference type="KEGG" id="sof:NCTC11214_05699"/>
<dbReference type="Pfam" id="PF00480">
    <property type="entry name" value="ROK"/>
    <property type="match status" value="1"/>
</dbReference>
<gene>
    <name evidence="2" type="primary">mlc_3</name>
    <name evidence="2" type="ORF">NCTC11214_05699</name>
</gene>
<dbReference type="FunFam" id="3.30.420.40:FF:000059">
    <property type="entry name" value="N-acetylglucosamine operon transcriptional repressor"/>
    <property type="match status" value="1"/>
</dbReference>
<dbReference type="PROSITE" id="PS01125">
    <property type="entry name" value="ROK"/>
    <property type="match status" value="1"/>
</dbReference>
<dbReference type="InterPro" id="IPR000600">
    <property type="entry name" value="ROK"/>
</dbReference>
<dbReference type="SUPFAM" id="SSF53067">
    <property type="entry name" value="Actin-like ATPase domain"/>
    <property type="match status" value="2"/>
</dbReference>
<dbReference type="InterPro" id="IPR049874">
    <property type="entry name" value="ROK_cs"/>
</dbReference>
<evidence type="ECO:0000313" key="3">
    <source>
        <dbReference type="Proteomes" id="UP000281391"/>
    </source>
</evidence>
<protein>
    <submittedName>
        <fullName evidence="2">Making large colonies protein</fullName>
    </submittedName>
</protein>
<dbReference type="PANTHER" id="PTHR18964">
    <property type="entry name" value="ROK (REPRESSOR, ORF, KINASE) FAMILY"/>
    <property type="match status" value="1"/>
</dbReference>
<dbReference type="AlphaFoldDB" id="A0A447L2W4"/>
<proteinExistence type="predicted"/>
<evidence type="ECO:0000256" key="1">
    <source>
        <dbReference type="ARBA" id="ARBA00023277"/>
    </source>
</evidence>
<accession>A0A447L2W4</accession>
<reference evidence="2 3" key="1">
    <citation type="submission" date="2018-12" db="EMBL/GenBank/DDBJ databases">
        <authorList>
            <consortium name="Pathogen Informatics"/>
        </authorList>
    </citation>
    <scope>NUCLEOTIDE SEQUENCE [LARGE SCALE GENOMIC DNA]</scope>
    <source>
        <strain evidence="2 3">NCTC11214</strain>
    </source>
</reference>
<name>A0A447L2W4_SEROD</name>
<dbReference type="Proteomes" id="UP000281391">
    <property type="component" value="Chromosome"/>
</dbReference>
<dbReference type="GO" id="GO:0003677">
    <property type="term" value="F:DNA binding"/>
    <property type="evidence" value="ECO:0007669"/>
    <property type="project" value="TreeGrafter"/>
</dbReference>
<dbReference type="InterPro" id="IPR043129">
    <property type="entry name" value="ATPase_NBD"/>
</dbReference>
<sequence>MPHISVNHWALVDNLQQRFNVTSFVGHDIRSLALAEHYFGATRDCEDSILVRLHRGTGAGIIVNGQIFLGNNGNVGEIGHIQIDPLGERCHCGNFGCLETVAANAAIEQRVRQLLTQGYPSKLTLDDCSINAICKAANRGDLLASEVLEHVGRYLGKAVAIAINLFNPQKVVIAGEITEAEKVLLPAIQSCINNQVLKDFRKNLPIVTSELNHRSAIGAFALAKRAMLNGVLLQRLLES</sequence>
<dbReference type="GO" id="GO:0006355">
    <property type="term" value="P:regulation of DNA-templated transcription"/>
    <property type="evidence" value="ECO:0007669"/>
    <property type="project" value="TreeGrafter"/>
</dbReference>